<reference evidence="3" key="1">
    <citation type="submission" date="2018-09" db="EMBL/GenBank/DDBJ databases">
        <title>Chryseolinea sp. KIS68-18 isolated from soil.</title>
        <authorList>
            <person name="Weon H.-Y."/>
            <person name="Kwon S.-W."/>
            <person name="Lee S.A."/>
        </authorList>
    </citation>
    <scope>NUCLEOTIDE SEQUENCE [LARGE SCALE GENOMIC DNA]</scope>
    <source>
        <strain evidence="3">KIS68-18</strain>
    </source>
</reference>
<gene>
    <name evidence="2" type="ORF">D4L85_18795</name>
</gene>
<dbReference type="RefSeq" id="WP_119755749.1">
    <property type="nucleotide sequence ID" value="NZ_CP032382.1"/>
</dbReference>
<feature type="chain" id="PRO_5017384362" evidence="1">
    <location>
        <begin position="26"/>
        <end position="317"/>
    </location>
</feature>
<keyword evidence="3" id="KW-1185">Reference proteome</keyword>
<proteinExistence type="predicted"/>
<dbReference type="AlphaFoldDB" id="A0A385SPN3"/>
<name>A0A385SPN3_9BACT</name>
<protein>
    <submittedName>
        <fullName evidence="2">Uncharacterized protein</fullName>
    </submittedName>
</protein>
<evidence type="ECO:0000313" key="3">
    <source>
        <dbReference type="Proteomes" id="UP000266183"/>
    </source>
</evidence>
<evidence type="ECO:0000256" key="1">
    <source>
        <dbReference type="SAM" id="SignalP"/>
    </source>
</evidence>
<keyword evidence="1" id="KW-0732">Signal</keyword>
<dbReference type="KEGG" id="chk:D4L85_18795"/>
<organism evidence="2 3">
    <name type="scientific">Chryseolinea soli</name>
    <dbReference type="NCBI Taxonomy" id="2321403"/>
    <lineage>
        <taxon>Bacteria</taxon>
        <taxon>Pseudomonadati</taxon>
        <taxon>Bacteroidota</taxon>
        <taxon>Cytophagia</taxon>
        <taxon>Cytophagales</taxon>
        <taxon>Fulvivirgaceae</taxon>
        <taxon>Chryseolinea</taxon>
    </lineage>
</organism>
<dbReference type="EMBL" id="CP032382">
    <property type="protein sequence ID" value="AYB32496.1"/>
    <property type="molecule type" value="Genomic_DNA"/>
</dbReference>
<feature type="signal peptide" evidence="1">
    <location>
        <begin position="1"/>
        <end position="25"/>
    </location>
</feature>
<dbReference type="Proteomes" id="UP000266183">
    <property type="component" value="Chromosome"/>
</dbReference>
<sequence>MLLTLKLKGPVLVALLLSLSYAATAQDSIQFLHPWKSGEQLNFKSSRSKSDYTRDTLYATTTFVYDVTLQVKQVTPKESLIELTYSANAKDYQEFKKSRAKDIVGNAVASFARQLYAFKSLKIVYTIDETGAFKRLKNGAALKEYISSALNAYQQDPKISSDFKGVLKQFAPAFLSDDFILYSFLMEVQALHQVYGVKWVPGKQTQDIEMPNPINGEPLPGTLTTALKKEQTGAPDGVAVYDLVMQQQIDSDKLTKTVEGAVTDTYQKINKPDNGTPSIESTLTYRYKIMGDLVQKLELTKRVASGGSRSTEQYILE</sequence>
<evidence type="ECO:0000313" key="2">
    <source>
        <dbReference type="EMBL" id="AYB32496.1"/>
    </source>
</evidence>
<dbReference type="OrthoDB" id="1492140at2"/>
<accession>A0A385SPN3</accession>